<dbReference type="PANTHER" id="PTHR38166">
    <property type="entry name" value="C2H2-TYPE DOMAIN-CONTAINING PROTEIN-RELATED"/>
    <property type="match status" value="1"/>
</dbReference>
<dbReference type="PANTHER" id="PTHR38166:SF1">
    <property type="entry name" value="C2H2-TYPE DOMAIN-CONTAINING PROTEIN"/>
    <property type="match status" value="1"/>
</dbReference>
<sequence length="306" mass="33993">MQGSSSNMNGPYVREHIYRRHSLPEFMCYRCRGFFKTKAELEDHQRSETSCPLRDSFALDPVDGFDKEKETKLRARSSGKKTEVEKWSDMYRILFELEPDADIPSPFYDHADNSQTYQEGPSAAEMEEHYGKNYMQFLRREMPKSIRREIEAAVDREFSDVAQNLRGKISQFVRDAHTKLLKTFQAIGPPDEAAAMDDPNTLPSSCSRAGTPSSLPAFSDTGASAPTGDPAPAQAAATSFPLATPEIGDPYDCFFGPEVWEEFEKVFGVVDDSSLNSCDNQAFSDSAYCSNGSSSDASGAERSVEA</sequence>
<feature type="region of interest" description="Disordered" evidence="1">
    <location>
        <begin position="190"/>
        <end position="237"/>
    </location>
</feature>
<evidence type="ECO:0000256" key="1">
    <source>
        <dbReference type="SAM" id="MobiDB-lite"/>
    </source>
</evidence>
<name>A0A3N2Q9K7_SODAK</name>
<organism evidence="2 3">
    <name type="scientific">Sodiomyces alkalinus (strain CBS 110278 / VKM F-3762 / F11)</name>
    <name type="common">Alkaliphilic filamentous fungus</name>
    <dbReference type="NCBI Taxonomy" id="1314773"/>
    <lineage>
        <taxon>Eukaryota</taxon>
        <taxon>Fungi</taxon>
        <taxon>Dikarya</taxon>
        <taxon>Ascomycota</taxon>
        <taxon>Pezizomycotina</taxon>
        <taxon>Sordariomycetes</taxon>
        <taxon>Hypocreomycetidae</taxon>
        <taxon>Glomerellales</taxon>
        <taxon>Plectosphaerellaceae</taxon>
        <taxon>Sodiomyces</taxon>
    </lineage>
</organism>
<dbReference type="STRING" id="1314773.A0A3N2Q9K7"/>
<evidence type="ECO:0000313" key="3">
    <source>
        <dbReference type="Proteomes" id="UP000272025"/>
    </source>
</evidence>
<evidence type="ECO:0000313" key="2">
    <source>
        <dbReference type="EMBL" id="ROT43440.1"/>
    </source>
</evidence>
<proteinExistence type="predicted"/>
<dbReference type="OrthoDB" id="4161727at2759"/>
<accession>A0A3N2Q9K7</accession>
<feature type="compositionally biased region" description="Polar residues" evidence="1">
    <location>
        <begin position="287"/>
        <end position="297"/>
    </location>
</feature>
<gene>
    <name evidence="2" type="ORF">SODALDRAFT_39091</name>
</gene>
<reference evidence="2 3" key="1">
    <citation type="journal article" date="2018" name="Mol. Ecol.">
        <title>The obligate alkalophilic soda-lake fungus Sodiomyces alkalinus has shifted to a protein diet.</title>
        <authorList>
            <person name="Grum-Grzhimaylo A.A."/>
            <person name="Falkoski D.L."/>
            <person name="van den Heuvel J."/>
            <person name="Valero-Jimenez C.A."/>
            <person name="Min B."/>
            <person name="Choi I.G."/>
            <person name="Lipzen A."/>
            <person name="Daum C.G."/>
            <person name="Aanen D.K."/>
            <person name="Tsang A."/>
            <person name="Henrissat B."/>
            <person name="Bilanenko E.N."/>
            <person name="de Vries R.P."/>
            <person name="van Kan J.A.L."/>
            <person name="Grigoriev I.V."/>
            <person name="Debets A.J.M."/>
        </authorList>
    </citation>
    <scope>NUCLEOTIDE SEQUENCE [LARGE SCALE GENOMIC DNA]</scope>
    <source>
        <strain evidence="2 3">F11</strain>
    </source>
</reference>
<dbReference type="RefSeq" id="XP_028471246.1">
    <property type="nucleotide sequence ID" value="XM_028615242.1"/>
</dbReference>
<dbReference type="GeneID" id="39583719"/>
<feature type="compositionally biased region" description="Polar residues" evidence="1">
    <location>
        <begin position="201"/>
        <end position="224"/>
    </location>
</feature>
<dbReference type="AlphaFoldDB" id="A0A3N2Q9K7"/>
<keyword evidence="3" id="KW-1185">Reference proteome</keyword>
<protein>
    <recommendedName>
        <fullName evidence="4">C2H2-type domain-containing protein</fullName>
    </recommendedName>
</protein>
<evidence type="ECO:0008006" key="4">
    <source>
        <dbReference type="Google" id="ProtNLM"/>
    </source>
</evidence>
<dbReference type="EMBL" id="ML119051">
    <property type="protein sequence ID" value="ROT43440.1"/>
    <property type="molecule type" value="Genomic_DNA"/>
</dbReference>
<feature type="region of interest" description="Disordered" evidence="1">
    <location>
        <begin position="287"/>
        <end position="306"/>
    </location>
</feature>
<dbReference type="Proteomes" id="UP000272025">
    <property type="component" value="Unassembled WGS sequence"/>
</dbReference>